<reference evidence="2 3" key="4">
    <citation type="submission" date="2017-10" db="EMBL/GenBank/DDBJ databases">
        <title>Genome analyses suggest a sexual origin of heterokaryosis in a supposedly ancient asexual fungus.</title>
        <authorList>
            <person name="Corradi N."/>
            <person name="Sedzielewska K."/>
            <person name="Noel J."/>
            <person name="Charron P."/>
            <person name="Farinelli L."/>
            <person name="Marton T."/>
            <person name="Kruger M."/>
            <person name="Pelin A."/>
            <person name="Brachmann A."/>
            <person name="Corradi N."/>
        </authorList>
    </citation>
    <scope>NUCLEOTIDE SEQUENCE [LARGE SCALE GENOMIC DNA]</scope>
    <source>
        <strain evidence="2 3">A1</strain>
    </source>
</reference>
<reference evidence="1 4" key="2">
    <citation type="submission" date="2017-09" db="EMBL/GenBank/DDBJ databases">
        <title>Extensive intraspecific genome diversity in a model arbuscular mycorrhizal fungus.</title>
        <authorList>
            <person name="Chen E.C."/>
            <person name="Morin E."/>
            <person name="Beaudet D."/>
            <person name="Noel J."/>
            <person name="Ndikumana S."/>
            <person name="Charron P."/>
            <person name="St-Onge C."/>
            <person name="Giorgi J."/>
            <person name="Grigoriev I.V."/>
            <person name="Roux C."/>
            <person name="Martin F.M."/>
            <person name="Corradi N."/>
        </authorList>
    </citation>
    <scope>NUCLEOTIDE SEQUENCE [LARGE SCALE GENOMIC DNA]</scope>
    <source>
        <strain evidence="1 4">A5</strain>
    </source>
</reference>
<dbReference type="Proteomes" id="UP000232722">
    <property type="component" value="Unassembled WGS sequence"/>
</dbReference>
<dbReference type="AlphaFoldDB" id="A0A2N0PDN5"/>
<gene>
    <name evidence="2" type="ORF">RhiirA1_450934</name>
    <name evidence="1" type="ORF">RhiirA5_421552</name>
</gene>
<evidence type="ECO:0000313" key="1">
    <source>
        <dbReference type="EMBL" id="PKC04944.1"/>
    </source>
</evidence>
<dbReference type="EMBL" id="LLXJ01000935">
    <property type="protein sequence ID" value="PKC04944.1"/>
    <property type="molecule type" value="Genomic_DNA"/>
</dbReference>
<accession>A0A2N0PDN5</accession>
<sequence>MDFFLVTLTKNWSCNEACKFYRSKYDFKNLGDVLYKIKEDLIKVNKAKSYHPNLHSKAAIILEDWNLFEIFCLKSTGSGGGTGYNWTRNTKRIDRQQALDPVVKCTNELKSEFRIQVLKLYYYFDKDDWNFQFNTINNAKKILKMERYLNKAHQFWQNFGSFGI</sequence>
<organism evidence="1 4">
    <name type="scientific">Rhizophagus irregularis</name>
    <dbReference type="NCBI Taxonomy" id="588596"/>
    <lineage>
        <taxon>Eukaryota</taxon>
        <taxon>Fungi</taxon>
        <taxon>Fungi incertae sedis</taxon>
        <taxon>Mucoromycota</taxon>
        <taxon>Glomeromycotina</taxon>
        <taxon>Glomeromycetes</taxon>
        <taxon>Glomerales</taxon>
        <taxon>Glomeraceae</taxon>
        <taxon>Rhizophagus</taxon>
    </lineage>
</organism>
<reference evidence="2 3" key="3">
    <citation type="submission" date="2017-10" db="EMBL/GenBank/DDBJ databases">
        <title>Extensive intraspecific genome diversity in a model arbuscular mycorrhizal fungus.</title>
        <authorList>
            <person name="Chen E.C.H."/>
            <person name="Morin E."/>
            <person name="Baudet D."/>
            <person name="Noel J."/>
            <person name="Ndikumana S."/>
            <person name="Charron P."/>
            <person name="St-Onge C."/>
            <person name="Giorgi J."/>
            <person name="Grigoriev I.V."/>
            <person name="Roux C."/>
            <person name="Martin F.M."/>
            <person name="Corradi N."/>
        </authorList>
    </citation>
    <scope>NUCLEOTIDE SEQUENCE [LARGE SCALE GENOMIC DNA]</scope>
    <source>
        <strain evidence="2 3">A1</strain>
    </source>
</reference>
<dbReference type="EMBL" id="LLXH01000080">
    <property type="protein sequence ID" value="PKC73625.1"/>
    <property type="molecule type" value="Genomic_DNA"/>
</dbReference>
<protein>
    <submittedName>
        <fullName evidence="1">Uncharacterized protein</fullName>
    </submittedName>
</protein>
<dbReference type="VEuPathDB" id="FungiDB:RhiirA1_450934"/>
<name>A0A2N0PDN5_9GLOM</name>
<dbReference type="Proteomes" id="UP000232688">
    <property type="component" value="Unassembled WGS sequence"/>
</dbReference>
<reference evidence="1 4" key="1">
    <citation type="submission" date="2016-04" db="EMBL/GenBank/DDBJ databases">
        <title>Genome analyses suggest a sexual origin of heterokaryosis in a supposedly ancient asexual fungus.</title>
        <authorList>
            <person name="Ropars J."/>
            <person name="Sedzielewska K."/>
            <person name="Noel J."/>
            <person name="Charron P."/>
            <person name="Farinelli L."/>
            <person name="Marton T."/>
            <person name="Kruger M."/>
            <person name="Pelin A."/>
            <person name="Brachmann A."/>
            <person name="Corradi N."/>
        </authorList>
    </citation>
    <scope>NUCLEOTIDE SEQUENCE [LARGE SCALE GENOMIC DNA]</scope>
    <source>
        <strain evidence="1 4">A5</strain>
    </source>
</reference>
<comment type="caution">
    <text evidence="1">The sequence shown here is derived from an EMBL/GenBank/DDBJ whole genome shotgun (WGS) entry which is preliminary data.</text>
</comment>
<evidence type="ECO:0000313" key="3">
    <source>
        <dbReference type="Proteomes" id="UP000232688"/>
    </source>
</evidence>
<evidence type="ECO:0000313" key="2">
    <source>
        <dbReference type="EMBL" id="PKC73625.1"/>
    </source>
</evidence>
<evidence type="ECO:0000313" key="4">
    <source>
        <dbReference type="Proteomes" id="UP000232722"/>
    </source>
</evidence>
<proteinExistence type="predicted"/>